<evidence type="ECO:0000313" key="4">
    <source>
        <dbReference type="EMBL" id="JAT68347.1"/>
    </source>
</evidence>
<feature type="region of interest" description="Disordered" evidence="3">
    <location>
        <begin position="1747"/>
        <end position="1786"/>
    </location>
</feature>
<dbReference type="GO" id="GO:0006325">
    <property type="term" value="P:chromatin organization"/>
    <property type="evidence" value="ECO:0007669"/>
    <property type="project" value="InterPro"/>
</dbReference>
<feature type="compositionally biased region" description="Low complexity" evidence="3">
    <location>
        <begin position="284"/>
        <end position="298"/>
    </location>
</feature>
<reference evidence="4" key="1">
    <citation type="submission" date="2015-08" db="EMBL/GenBank/DDBJ databases">
        <authorList>
            <person name="Babu N.S."/>
            <person name="Beckwith C.J."/>
            <person name="Beseler K.G."/>
            <person name="Brison A."/>
            <person name="Carone J.V."/>
            <person name="Caskin T.P."/>
            <person name="Diamond M."/>
            <person name="Durham M.E."/>
            <person name="Foxe J.M."/>
            <person name="Go M."/>
            <person name="Henderson B.A."/>
            <person name="Jones I.B."/>
            <person name="McGettigan J.A."/>
            <person name="Micheletti S.J."/>
            <person name="Nasrallah M.E."/>
            <person name="Ortiz D."/>
            <person name="Piller C.R."/>
            <person name="Privatt S.R."/>
            <person name="Schneider S.L."/>
            <person name="Sharp S."/>
            <person name="Smith T.C."/>
            <person name="Stanton J.D."/>
            <person name="Ullery H.E."/>
            <person name="Wilson R.J."/>
            <person name="Serrano M.G."/>
            <person name="Buck G."/>
            <person name="Lee V."/>
            <person name="Wang Y."/>
            <person name="Carvalho R."/>
            <person name="Voegtly L."/>
            <person name="Shi R."/>
            <person name="Duckworth R."/>
            <person name="Johnson A."/>
            <person name="Loviza R."/>
            <person name="Walstead R."/>
            <person name="Shah Z."/>
            <person name="Kiflezghi M."/>
            <person name="Wade K."/>
            <person name="Ball S.L."/>
            <person name="Bradley K.W."/>
            <person name="Asai D.J."/>
            <person name="Bowman C.A."/>
            <person name="Russell D.A."/>
            <person name="Pope W.H."/>
            <person name="Jacobs-Sera D."/>
            <person name="Hendrix R.W."/>
            <person name="Hatfull G.F."/>
        </authorList>
    </citation>
    <scope>NUCLEOTIDE SEQUENCE</scope>
</reference>
<evidence type="ECO:0000256" key="2">
    <source>
        <dbReference type="ARBA" id="ARBA00023242"/>
    </source>
</evidence>
<protein>
    <submittedName>
        <fullName evidence="4">Uncharacterized protein</fullName>
    </submittedName>
</protein>
<keyword evidence="2" id="KW-0539">Nucleus</keyword>
<dbReference type="GO" id="GO:0005634">
    <property type="term" value="C:nucleus"/>
    <property type="evidence" value="ECO:0007669"/>
    <property type="project" value="UniProtKB-SubCell"/>
</dbReference>
<proteinExistence type="predicted"/>
<feature type="region of interest" description="Disordered" evidence="3">
    <location>
        <begin position="341"/>
        <end position="411"/>
    </location>
</feature>
<feature type="region of interest" description="Disordered" evidence="3">
    <location>
        <begin position="2067"/>
        <end position="2120"/>
    </location>
</feature>
<name>A0A1D1ZNG6_AUXPR</name>
<evidence type="ECO:0000256" key="1">
    <source>
        <dbReference type="ARBA" id="ARBA00004123"/>
    </source>
</evidence>
<comment type="subcellular location">
    <subcellularLocation>
        <location evidence="1">Nucleus</location>
    </subcellularLocation>
</comment>
<feature type="region of interest" description="Disordered" evidence="3">
    <location>
        <begin position="247"/>
        <end position="325"/>
    </location>
</feature>
<feature type="region of interest" description="Disordered" evidence="3">
    <location>
        <begin position="1371"/>
        <end position="1428"/>
    </location>
</feature>
<dbReference type="GO" id="GO:0031491">
    <property type="term" value="F:nucleosome binding"/>
    <property type="evidence" value="ECO:0007669"/>
    <property type="project" value="TreeGrafter"/>
</dbReference>
<dbReference type="InterPro" id="IPR033053">
    <property type="entry name" value="Hir3/CABIN1"/>
</dbReference>
<sequence length="2120" mass="218865">MVRLKAFAAINSASLGPHGRGAETAEALEVRILGAFESALNHARLGKLDQAETLLRGILREPAVQRGDVEQLSRLRVLALKQLAALLAGRDGGGPAALDCLCQACDLGPPDAVLLSRLTTLAGREGRWPLARWAAEAGLELDPAHPTLAAKAAAIASHVGDGAWAEELGRSVGGRRWDAAAPTAFRAALPAAYQAERPLPEPSVRSVALPRDWTPVLLEVAAFLGAGSALCEEGPDRLILLERERTEGRTAGEQSPRGMGAPGAVPGEPGQEGDAEVDAGGGDATQPAGEGGTEAAPAKLTRSRARGLGDDPTQSQPGGDEGAEDEGRARLGALWCLFPGPTRVDALRDDGEAATARDGALEEDERGAGPGAPPAPMPISTQGLEGLLWPAQGLSTPSPGAPPPPAPPHWDRLSLGVEVLARLGAAHQALATLPPEGRDAVLALARHVVGAQGLGADALEPPVALVLAEYFLDRAEAEAGADGAAAAGAAARLLEPCDALLARAATAMPGAWPAGEGERAIEGAPSPPCLAARLAWTRARLLEARGDRAAARSAFEAAGAELRAGPAQVVPLPHCRLTPELSPAAVEARLHAASIRDLLDAAAEGRLGVEGEAGVVAALAPVLLEAPSFDTGRGPPRPPRWREAMARLLVAAEAVGDSERVLQCHLHLLAAVLGPHGRRGGPKRGGAARGGAARDRRLDAPAETPPVPLLGDADALRTLAGGARALCALELALPASVGGLQLEAAAPDHTMATCVALCALGCLQALASGGGQGTEAVAAATDAIEESGVTATALRAAAAADLAVVVQELFRMVRREEGAASLVSMLSALGVALGEAGALAAGEGAWPRLCLRHLLFIWESLGGSWEAGAEVDAADAVLLEQVVQGIRACLHWLCALDFPELDQDEGVWGSGAFKAFDDPGEDWAVLGEAEIRAVWGLVFPMLDGLSRQALTRHAGFLRAVHRQIGAPPEELMAAAQHWWRELEGRGLQADAGAYLLDPSTLPPLPSSAATCADPVRQGLYFLLTRISPEAEVPAGRALDPAVDAELEGMLQLAKHTLLYSPDETHFGWKLLADAYAAASERLLTEATITFTPDQWLSAEAHWPRADRYRWLTRVCAAIAAHVTYDLEARADLLKLVAEECMADLSAALPWSDPLASRPNGPPSDPSRLRSARAHFRRALERDPRAWTVQLGLARCSWKAQRPCEALALFAAAARSAQELCGGLVEPVFRLHAARARLLLPGEKRGGSGPDEAARLRRALLLTAFDPDAVRESEAGGAPVERALADDALAAMRWCLGRDRHHHLAAAMAARLLAARGEAAAAAAELAPLFSKAKQAFVFNMFPIAQGDEGAGRGADWRARLLQADEGRRAGGEGVWDEATAGRGMPEGGKAVDTYGAFESRDGSERGTMANEDGLEGAGRPPPRTAANGLEEGSRAFWRRAHKTLALYLSLLGQTGNLETLQAAAAALAKDASAAEQQAAGAPVRLPHARRTAELAWGQYLLTLTAALQRPVETLAGAMRCVEGPGPRDPGDCQQLASPAQLELAQSIETLPLEPFQRAYEVYLDHVAAAPLGQTWRRSCWLPAAAARASLGPRPPTPADPERTAARRAWGATPGASAALFSCCACAYVTLLGAAPGGEAGLAALQAGLRRRAGSHHPAAVARAAARLARGMQASRGTALQAEMRAVARMPGVRALPPRPRGRGRGPVGAAPEPQLLGEVAAAPAPAVGGRPPGYAVPAGAAATLGMVPVGASPTSQPGPNPSCSPPRPMRHDPQQPSPRAVPAPSADSLARARLGLASLEAAARQLTALHTQQQAALAAQQAPTQQAWAVRLADLQRAGADTGPTLLAFQALQGQVLAQRMALLQAQARDREAVIAALAATRRQAAEGEAAEAGAVAQAGAAAQANAAEAGAAAARQAAAANVVVQPAPEGRGRQGAGEGALTAPEASVNAATAVGTAASSASPARPVAVPEGEEAEAAKAAALDLLRRIVALQKNEHWVLQLDAGSKVHAQACRAAAAHAMSLLRRTVQVLGALNTGVWAAPPPAQDATRQAEELVKKERRRLRAANTAGLSSALNTPQKEGTAEPAGDGDAVPASAAKRLRMAEAAPDEEAAAPAAAP</sequence>
<feature type="region of interest" description="Disordered" evidence="3">
    <location>
        <begin position="677"/>
        <end position="709"/>
    </location>
</feature>
<dbReference type="PANTHER" id="PTHR15502">
    <property type="entry name" value="CALCINEURIN-BINDING PROTEIN CABIN 1-RELATED"/>
    <property type="match status" value="1"/>
</dbReference>
<accession>A0A1D1ZNG6</accession>
<feature type="compositionally biased region" description="Polar residues" evidence="3">
    <location>
        <begin position="2070"/>
        <end position="2081"/>
    </location>
</feature>
<evidence type="ECO:0000256" key="3">
    <source>
        <dbReference type="SAM" id="MobiDB-lite"/>
    </source>
</evidence>
<dbReference type="EMBL" id="GDKF01010275">
    <property type="protein sequence ID" value="JAT68347.1"/>
    <property type="molecule type" value="Transcribed_RNA"/>
</dbReference>
<organism evidence="4">
    <name type="scientific">Auxenochlorella protothecoides</name>
    <name type="common">Green microalga</name>
    <name type="synonym">Chlorella protothecoides</name>
    <dbReference type="NCBI Taxonomy" id="3075"/>
    <lineage>
        <taxon>Eukaryota</taxon>
        <taxon>Viridiplantae</taxon>
        <taxon>Chlorophyta</taxon>
        <taxon>core chlorophytes</taxon>
        <taxon>Trebouxiophyceae</taxon>
        <taxon>Chlorellales</taxon>
        <taxon>Chlorellaceae</taxon>
        <taxon>Auxenochlorella</taxon>
    </lineage>
</organism>
<feature type="compositionally biased region" description="Pro residues" evidence="3">
    <location>
        <begin position="1756"/>
        <end position="1767"/>
    </location>
</feature>
<gene>
    <name evidence="4" type="ORF">g.43969</name>
</gene>
<feature type="compositionally biased region" description="Pro residues" evidence="3">
    <location>
        <begin position="399"/>
        <end position="408"/>
    </location>
</feature>
<dbReference type="PANTHER" id="PTHR15502:SF7">
    <property type="entry name" value="CALCINEURIN-BINDING PROTEIN CABIN-1"/>
    <property type="match status" value="1"/>
</dbReference>